<dbReference type="AlphaFoldDB" id="A0A6A6WBQ9"/>
<evidence type="ECO:0000313" key="2">
    <source>
        <dbReference type="EMBL" id="KAF2759400.1"/>
    </source>
</evidence>
<keyword evidence="3" id="KW-1185">Reference proteome</keyword>
<organism evidence="2 3">
    <name type="scientific">Pseudovirgaria hyperparasitica</name>
    <dbReference type="NCBI Taxonomy" id="470096"/>
    <lineage>
        <taxon>Eukaryota</taxon>
        <taxon>Fungi</taxon>
        <taxon>Dikarya</taxon>
        <taxon>Ascomycota</taxon>
        <taxon>Pezizomycotina</taxon>
        <taxon>Dothideomycetes</taxon>
        <taxon>Dothideomycetes incertae sedis</taxon>
        <taxon>Acrospermales</taxon>
        <taxon>Acrospermaceae</taxon>
        <taxon>Pseudovirgaria</taxon>
    </lineage>
</organism>
<sequence>MQLSTVYTVLGLFALSSAAALPFESNGPYALAVVSPNFAEIDGAMLALNTTKKVESTDSWDHGQWREIGIFPNSTCYRFNVKKSTATAADNATYGLQNAYKGGHAGSATVTGDFGARATLVGPKGGWVLKEAPVEVELDMMPGAAGVEYKSTEFTLSAEPRVLGYYGLEKAQWMAFPVGQEGAWTIGLYDRSPDLVTVQIGQVVQLRVVELQRGV</sequence>
<name>A0A6A6WBQ9_9PEZI</name>
<dbReference type="GeneID" id="54482008"/>
<feature type="signal peptide" evidence="1">
    <location>
        <begin position="1"/>
        <end position="20"/>
    </location>
</feature>
<dbReference type="RefSeq" id="XP_033601851.1">
    <property type="nucleotide sequence ID" value="XM_033740954.1"/>
</dbReference>
<keyword evidence="1" id="KW-0732">Signal</keyword>
<dbReference type="EMBL" id="ML996570">
    <property type="protein sequence ID" value="KAF2759400.1"/>
    <property type="molecule type" value="Genomic_DNA"/>
</dbReference>
<evidence type="ECO:0000313" key="3">
    <source>
        <dbReference type="Proteomes" id="UP000799437"/>
    </source>
</evidence>
<evidence type="ECO:0000256" key="1">
    <source>
        <dbReference type="SAM" id="SignalP"/>
    </source>
</evidence>
<dbReference type="Proteomes" id="UP000799437">
    <property type="component" value="Unassembled WGS sequence"/>
</dbReference>
<proteinExistence type="predicted"/>
<gene>
    <name evidence="2" type="ORF">EJ05DRAFT_344845</name>
</gene>
<feature type="chain" id="PRO_5025627529" evidence="1">
    <location>
        <begin position="21"/>
        <end position="215"/>
    </location>
</feature>
<accession>A0A6A6WBQ9</accession>
<reference evidence="2" key="1">
    <citation type="journal article" date="2020" name="Stud. Mycol.">
        <title>101 Dothideomycetes genomes: a test case for predicting lifestyles and emergence of pathogens.</title>
        <authorList>
            <person name="Haridas S."/>
            <person name="Albert R."/>
            <person name="Binder M."/>
            <person name="Bloem J."/>
            <person name="Labutti K."/>
            <person name="Salamov A."/>
            <person name="Andreopoulos B."/>
            <person name="Baker S."/>
            <person name="Barry K."/>
            <person name="Bills G."/>
            <person name="Bluhm B."/>
            <person name="Cannon C."/>
            <person name="Castanera R."/>
            <person name="Culley D."/>
            <person name="Daum C."/>
            <person name="Ezra D."/>
            <person name="Gonzalez J."/>
            <person name="Henrissat B."/>
            <person name="Kuo A."/>
            <person name="Liang C."/>
            <person name="Lipzen A."/>
            <person name="Lutzoni F."/>
            <person name="Magnuson J."/>
            <person name="Mondo S."/>
            <person name="Nolan M."/>
            <person name="Ohm R."/>
            <person name="Pangilinan J."/>
            <person name="Park H.-J."/>
            <person name="Ramirez L."/>
            <person name="Alfaro M."/>
            <person name="Sun H."/>
            <person name="Tritt A."/>
            <person name="Yoshinaga Y."/>
            <person name="Zwiers L.-H."/>
            <person name="Turgeon B."/>
            <person name="Goodwin S."/>
            <person name="Spatafora J."/>
            <person name="Crous P."/>
            <person name="Grigoriev I."/>
        </authorList>
    </citation>
    <scope>NUCLEOTIDE SEQUENCE</scope>
    <source>
        <strain evidence="2">CBS 121739</strain>
    </source>
</reference>
<protein>
    <submittedName>
        <fullName evidence="2">Uncharacterized protein</fullName>
    </submittedName>
</protein>